<proteinExistence type="predicted"/>
<evidence type="ECO:0000256" key="1">
    <source>
        <dbReference type="SAM" id="MobiDB-lite"/>
    </source>
</evidence>
<evidence type="ECO:0000313" key="2">
    <source>
        <dbReference type="EMBL" id="CAA9475663.1"/>
    </source>
</evidence>
<name>A0A6J4RLD1_9ACTN</name>
<dbReference type="AlphaFoldDB" id="A0A6J4RLD1"/>
<feature type="non-terminal residue" evidence="2">
    <location>
        <position position="50"/>
    </location>
</feature>
<reference evidence="2" key="1">
    <citation type="submission" date="2020-02" db="EMBL/GenBank/DDBJ databases">
        <authorList>
            <person name="Meier V. D."/>
        </authorList>
    </citation>
    <scope>NUCLEOTIDE SEQUENCE</scope>
    <source>
        <strain evidence="2">AVDCRST_MAG02</strain>
    </source>
</reference>
<feature type="compositionally biased region" description="Basic and acidic residues" evidence="1">
    <location>
        <begin position="8"/>
        <end position="30"/>
    </location>
</feature>
<organism evidence="2">
    <name type="scientific">uncultured Rubrobacteraceae bacterium</name>
    <dbReference type="NCBI Taxonomy" id="349277"/>
    <lineage>
        <taxon>Bacteria</taxon>
        <taxon>Bacillati</taxon>
        <taxon>Actinomycetota</taxon>
        <taxon>Rubrobacteria</taxon>
        <taxon>Rubrobacterales</taxon>
        <taxon>Rubrobacteraceae</taxon>
        <taxon>environmental samples</taxon>
    </lineage>
</organism>
<feature type="region of interest" description="Disordered" evidence="1">
    <location>
        <begin position="1"/>
        <end position="38"/>
    </location>
</feature>
<dbReference type="EMBL" id="CADCVH010000113">
    <property type="protein sequence ID" value="CAA9475663.1"/>
    <property type="molecule type" value="Genomic_DNA"/>
</dbReference>
<gene>
    <name evidence="2" type="ORF">AVDCRST_MAG02-4090</name>
</gene>
<accession>A0A6J4RLD1</accession>
<sequence length="50" mass="5575">MTGKRRPRENGTCESIKNKKPEIERKRDENSSVFGSNGWVETYGCLGGGD</sequence>
<protein>
    <submittedName>
        <fullName evidence="2">Uncharacterized protein</fullName>
    </submittedName>
</protein>